<evidence type="ECO:0000256" key="1">
    <source>
        <dbReference type="ARBA" id="ARBA00004141"/>
    </source>
</evidence>
<keyword evidence="8" id="KW-1185">Reference proteome</keyword>
<evidence type="ECO:0000313" key="7">
    <source>
        <dbReference type="EMBL" id="KAF6155207.1"/>
    </source>
</evidence>
<comment type="caution">
    <text evidence="7">The sequence shown here is derived from an EMBL/GenBank/DDBJ whole genome shotgun (WGS) entry which is preliminary data.</text>
</comment>
<accession>A0A7J7MK11</accession>
<dbReference type="GO" id="GO:0016020">
    <property type="term" value="C:membrane"/>
    <property type="evidence" value="ECO:0007669"/>
    <property type="project" value="UniProtKB-SubCell"/>
</dbReference>
<keyword evidence="4 6" id="KW-1133">Transmembrane helix</keyword>
<evidence type="ECO:0000256" key="2">
    <source>
        <dbReference type="ARBA" id="ARBA00022448"/>
    </source>
</evidence>
<keyword evidence="3 6" id="KW-0812">Transmembrane</keyword>
<protein>
    <recommendedName>
        <fullName evidence="9">Major facilitator superfamily (MFS) profile domain-containing protein</fullName>
    </recommendedName>
</protein>
<organism evidence="7 8">
    <name type="scientific">Kingdonia uniflora</name>
    <dbReference type="NCBI Taxonomy" id="39325"/>
    <lineage>
        <taxon>Eukaryota</taxon>
        <taxon>Viridiplantae</taxon>
        <taxon>Streptophyta</taxon>
        <taxon>Embryophyta</taxon>
        <taxon>Tracheophyta</taxon>
        <taxon>Spermatophyta</taxon>
        <taxon>Magnoliopsida</taxon>
        <taxon>Ranunculales</taxon>
        <taxon>Circaeasteraceae</taxon>
        <taxon>Kingdonia</taxon>
    </lineage>
</organism>
<keyword evidence="2" id="KW-0813">Transport</keyword>
<dbReference type="Proteomes" id="UP000541444">
    <property type="component" value="Unassembled WGS sequence"/>
</dbReference>
<evidence type="ECO:0000313" key="8">
    <source>
        <dbReference type="Proteomes" id="UP000541444"/>
    </source>
</evidence>
<dbReference type="PANTHER" id="PTHR23511">
    <property type="entry name" value="SYNAPTIC VESICLE GLYCOPROTEIN 2"/>
    <property type="match status" value="1"/>
</dbReference>
<proteinExistence type="predicted"/>
<dbReference type="EMBL" id="JACGCM010001428">
    <property type="protein sequence ID" value="KAF6155207.1"/>
    <property type="molecule type" value="Genomic_DNA"/>
</dbReference>
<evidence type="ECO:0000256" key="6">
    <source>
        <dbReference type="SAM" id="Phobius"/>
    </source>
</evidence>
<feature type="transmembrane region" description="Helical" evidence="6">
    <location>
        <begin position="12"/>
        <end position="31"/>
    </location>
</feature>
<name>A0A7J7MK11_9MAGN</name>
<keyword evidence="5 6" id="KW-0472">Membrane</keyword>
<gene>
    <name evidence="7" type="ORF">GIB67_019733</name>
</gene>
<dbReference type="AlphaFoldDB" id="A0A7J7MK11"/>
<evidence type="ECO:0008006" key="9">
    <source>
        <dbReference type="Google" id="ProtNLM"/>
    </source>
</evidence>
<evidence type="ECO:0000256" key="5">
    <source>
        <dbReference type="ARBA" id="ARBA00023136"/>
    </source>
</evidence>
<evidence type="ECO:0000256" key="3">
    <source>
        <dbReference type="ARBA" id="ARBA00022692"/>
    </source>
</evidence>
<feature type="transmembrane region" description="Helical" evidence="6">
    <location>
        <begin position="38"/>
        <end position="56"/>
    </location>
</feature>
<dbReference type="PANTHER" id="PTHR23511:SF5">
    <property type="entry name" value="MAJOR FACILITATOR-TYPE TRANSPORTER HXNZ-RELATED"/>
    <property type="match status" value="1"/>
</dbReference>
<dbReference type="OrthoDB" id="4139357at2759"/>
<comment type="subcellular location">
    <subcellularLocation>
        <location evidence="1">Membrane</location>
        <topology evidence="1">Multi-pass membrane protein</topology>
    </subcellularLocation>
</comment>
<feature type="transmembrane region" description="Helical" evidence="6">
    <location>
        <begin position="62"/>
        <end position="85"/>
    </location>
</feature>
<reference evidence="7 8" key="1">
    <citation type="journal article" date="2020" name="IScience">
        <title>Genome Sequencing of the Endangered Kingdonia uniflora (Circaeasteraceae, Ranunculales) Reveals Potential Mechanisms of Evolutionary Specialization.</title>
        <authorList>
            <person name="Sun Y."/>
            <person name="Deng T."/>
            <person name="Zhang A."/>
            <person name="Moore M.J."/>
            <person name="Landis J.B."/>
            <person name="Lin N."/>
            <person name="Zhang H."/>
            <person name="Zhang X."/>
            <person name="Huang J."/>
            <person name="Zhang X."/>
            <person name="Sun H."/>
            <person name="Wang H."/>
        </authorList>
    </citation>
    <scope>NUCLEOTIDE SEQUENCE [LARGE SCALE GENOMIC DNA]</scope>
    <source>
        <strain evidence="7">TB1705</strain>
        <tissue evidence="7">Leaf</tissue>
    </source>
</reference>
<sequence>MDVYFTLLIRCFLLNLLFVALPGLLIAAVIMDRLGRKVSMSTMFFLSYIFLLPLVIYQPESLTTGLLLGARICITEAFAVVFLYAPDQGILNLG</sequence>
<evidence type="ECO:0000256" key="4">
    <source>
        <dbReference type="ARBA" id="ARBA00022989"/>
    </source>
</evidence>